<feature type="transmembrane region" description="Helical" evidence="8">
    <location>
        <begin position="255"/>
        <end position="277"/>
    </location>
</feature>
<accession>A0A485LTH1</accession>
<keyword evidence="6 8" id="KW-1133">Transmembrane helix</keyword>
<evidence type="ECO:0000256" key="7">
    <source>
        <dbReference type="ARBA" id="ARBA00023136"/>
    </source>
</evidence>
<feature type="transmembrane region" description="Helical" evidence="8">
    <location>
        <begin position="382"/>
        <end position="408"/>
    </location>
</feature>
<organism evidence="10 11">
    <name type="scientific">Aphanomyces stellatus</name>
    <dbReference type="NCBI Taxonomy" id="120398"/>
    <lineage>
        <taxon>Eukaryota</taxon>
        <taxon>Sar</taxon>
        <taxon>Stramenopiles</taxon>
        <taxon>Oomycota</taxon>
        <taxon>Saprolegniomycetes</taxon>
        <taxon>Saprolegniales</taxon>
        <taxon>Verrucalvaceae</taxon>
        <taxon>Aphanomyces</taxon>
    </lineage>
</organism>
<feature type="transmembrane region" description="Helical" evidence="8">
    <location>
        <begin position="23"/>
        <end position="47"/>
    </location>
</feature>
<keyword evidence="4 8" id="KW-0812">Transmembrane</keyword>
<proteinExistence type="inferred from homology"/>
<dbReference type="InterPro" id="IPR052599">
    <property type="entry name" value="SLC43A_AATransporter"/>
</dbReference>
<feature type="transmembrane region" description="Helical" evidence="8">
    <location>
        <begin position="190"/>
        <end position="212"/>
    </location>
</feature>
<keyword evidence="7 8" id="KW-0472">Membrane</keyword>
<evidence type="ECO:0000313" key="11">
    <source>
        <dbReference type="Proteomes" id="UP000332933"/>
    </source>
</evidence>
<protein>
    <submittedName>
        <fullName evidence="10">Aste57867_25541 protein</fullName>
    </submittedName>
</protein>
<dbReference type="GO" id="GO:0022857">
    <property type="term" value="F:transmembrane transporter activity"/>
    <property type="evidence" value="ECO:0007669"/>
    <property type="project" value="InterPro"/>
</dbReference>
<sequence>MCASLTTLPGAAAYGAIELPRGVLFAIAWVLTWLTSGGLVMGFGPLYSRLVDEQQWHDLCPANATSVCSAQEVQLQSVYSTGLLMTVLAQAIFGALLDTIGPRYMTTGAYLFSIAGNVCMAYGDSHNGTDGLLVAGFALIGFGGMGILYASLQLSELFHEPALYTSIMLAAYSISGYIYVFLALDVTRKAFFLGYAILSALAMVIGFLVFPIHHIQTVRERVTTSGLSLARPNIDMPKLRRLWAGLKLQLRRRDFWFYVILGSLVFLVLVYAGGAIPSIVTTHAKNNFVLKDRYTNYLYPLVSNTSFLFTPLGGYLIFQFGFKATCYVTITFFALLCGSFMLPTLGSMNLAFALMAITYGLMSTIQYVYIMHCFPHELYGLLAGLATLLVFIYCLLSYALTALVQYSFDGNSNYAFLILFCTTMLAYFTVPYLREETDYVADPTLHFDSSPPPLNGFEHEDGDAAPDSIIKSSAVEILTPR</sequence>
<evidence type="ECO:0000313" key="10">
    <source>
        <dbReference type="EMBL" id="VFU02164.1"/>
    </source>
</evidence>
<feature type="transmembrane region" description="Helical" evidence="8">
    <location>
        <begin position="297"/>
        <end position="318"/>
    </location>
</feature>
<evidence type="ECO:0000313" key="9">
    <source>
        <dbReference type="EMBL" id="KAF0682314.1"/>
    </source>
</evidence>
<dbReference type="GO" id="GO:0016020">
    <property type="term" value="C:membrane"/>
    <property type="evidence" value="ECO:0007669"/>
    <property type="project" value="UniProtKB-SubCell"/>
</dbReference>
<feature type="transmembrane region" description="Helical" evidence="8">
    <location>
        <begin position="350"/>
        <end position="370"/>
    </location>
</feature>
<dbReference type="GO" id="GO:0006865">
    <property type="term" value="P:amino acid transport"/>
    <property type="evidence" value="ECO:0007669"/>
    <property type="project" value="UniProtKB-KW"/>
</dbReference>
<dbReference type="OrthoDB" id="330047at2759"/>
<dbReference type="EMBL" id="VJMH01007546">
    <property type="protein sequence ID" value="KAF0682314.1"/>
    <property type="molecule type" value="Genomic_DNA"/>
</dbReference>
<feature type="transmembrane region" description="Helical" evidence="8">
    <location>
        <begin position="132"/>
        <end position="150"/>
    </location>
</feature>
<dbReference type="CDD" id="cd06174">
    <property type="entry name" value="MFS"/>
    <property type="match status" value="1"/>
</dbReference>
<dbReference type="Pfam" id="PF07690">
    <property type="entry name" value="MFS_1"/>
    <property type="match status" value="1"/>
</dbReference>
<dbReference type="Proteomes" id="UP000332933">
    <property type="component" value="Unassembled WGS sequence"/>
</dbReference>
<dbReference type="SUPFAM" id="SSF103473">
    <property type="entry name" value="MFS general substrate transporter"/>
    <property type="match status" value="1"/>
</dbReference>
<dbReference type="Gene3D" id="1.20.1250.20">
    <property type="entry name" value="MFS general substrate transporter like domains"/>
    <property type="match status" value="1"/>
</dbReference>
<evidence type="ECO:0000256" key="8">
    <source>
        <dbReference type="SAM" id="Phobius"/>
    </source>
</evidence>
<reference evidence="10 11" key="1">
    <citation type="submission" date="2019-03" db="EMBL/GenBank/DDBJ databases">
        <authorList>
            <person name="Gaulin E."/>
            <person name="Dumas B."/>
        </authorList>
    </citation>
    <scope>NUCLEOTIDE SEQUENCE [LARGE SCALE GENOMIC DNA]</scope>
    <source>
        <strain evidence="10">CBS 568.67</strain>
    </source>
</reference>
<dbReference type="PANTHER" id="PTHR20772:SF2">
    <property type="entry name" value="PROTEIN FMP42"/>
    <property type="match status" value="1"/>
</dbReference>
<feature type="transmembrane region" description="Helical" evidence="8">
    <location>
        <begin position="162"/>
        <end position="184"/>
    </location>
</feature>
<dbReference type="EMBL" id="CAADRA010007572">
    <property type="protein sequence ID" value="VFU02164.1"/>
    <property type="molecule type" value="Genomic_DNA"/>
</dbReference>
<evidence type="ECO:0000256" key="1">
    <source>
        <dbReference type="ARBA" id="ARBA00004141"/>
    </source>
</evidence>
<feature type="transmembrane region" description="Helical" evidence="8">
    <location>
        <begin position="414"/>
        <end position="433"/>
    </location>
</feature>
<evidence type="ECO:0000256" key="2">
    <source>
        <dbReference type="ARBA" id="ARBA00006595"/>
    </source>
</evidence>
<evidence type="ECO:0000256" key="6">
    <source>
        <dbReference type="ARBA" id="ARBA00022989"/>
    </source>
</evidence>
<evidence type="ECO:0000256" key="5">
    <source>
        <dbReference type="ARBA" id="ARBA00022970"/>
    </source>
</evidence>
<keyword evidence="11" id="KW-1185">Reference proteome</keyword>
<keyword evidence="3" id="KW-0813">Transport</keyword>
<feature type="transmembrane region" description="Helical" evidence="8">
    <location>
        <begin position="78"/>
        <end position="97"/>
    </location>
</feature>
<gene>
    <name evidence="10" type="primary">Aste57867_25541</name>
    <name evidence="9" type="ORF">As57867_025462</name>
    <name evidence="10" type="ORF">ASTE57867_25541</name>
</gene>
<comment type="subcellular location">
    <subcellularLocation>
        <location evidence="1">Membrane</location>
        <topology evidence="1">Multi-pass membrane protein</topology>
    </subcellularLocation>
</comment>
<dbReference type="InterPro" id="IPR011701">
    <property type="entry name" value="MFS"/>
</dbReference>
<dbReference type="AlphaFoldDB" id="A0A485LTH1"/>
<reference evidence="9" key="2">
    <citation type="submission" date="2019-06" db="EMBL/GenBank/DDBJ databases">
        <title>Genomics analysis of Aphanomyces spp. identifies a new class of oomycete effector associated with host adaptation.</title>
        <authorList>
            <person name="Gaulin E."/>
        </authorList>
    </citation>
    <scope>NUCLEOTIDE SEQUENCE</scope>
    <source>
        <strain evidence="9">CBS 578.67</strain>
    </source>
</reference>
<keyword evidence="5" id="KW-0029">Amino-acid transport</keyword>
<comment type="similarity">
    <text evidence="2">Belongs to the SLC43A transporter (TC 2.A.1.44) family.</text>
</comment>
<dbReference type="InterPro" id="IPR036259">
    <property type="entry name" value="MFS_trans_sf"/>
</dbReference>
<evidence type="ECO:0000256" key="3">
    <source>
        <dbReference type="ARBA" id="ARBA00022448"/>
    </source>
</evidence>
<name>A0A485LTH1_9STRA</name>
<evidence type="ECO:0000256" key="4">
    <source>
        <dbReference type="ARBA" id="ARBA00022692"/>
    </source>
</evidence>
<dbReference type="PANTHER" id="PTHR20772">
    <property type="entry name" value="PROTEIN FMP42"/>
    <property type="match status" value="1"/>
</dbReference>
<feature type="transmembrane region" description="Helical" evidence="8">
    <location>
        <begin position="325"/>
        <end position="344"/>
    </location>
</feature>